<dbReference type="InterPro" id="IPR000595">
    <property type="entry name" value="cNMP-bd_dom"/>
</dbReference>
<keyword evidence="3" id="KW-1185">Reference proteome</keyword>
<dbReference type="GO" id="GO:0005829">
    <property type="term" value="C:cytosol"/>
    <property type="evidence" value="ECO:0007669"/>
    <property type="project" value="TreeGrafter"/>
</dbReference>
<dbReference type="InterPro" id="IPR018490">
    <property type="entry name" value="cNMP-bd_dom_sf"/>
</dbReference>
<dbReference type="GO" id="GO:0003700">
    <property type="term" value="F:DNA-binding transcription factor activity"/>
    <property type="evidence" value="ECO:0007669"/>
    <property type="project" value="TreeGrafter"/>
</dbReference>
<feature type="domain" description="Cyclic nucleotide-binding" evidence="1">
    <location>
        <begin position="36"/>
        <end position="164"/>
    </location>
</feature>
<dbReference type="InterPro" id="IPR014710">
    <property type="entry name" value="RmlC-like_jellyroll"/>
</dbReference>
<dbReference type="PANTHER" id="PTHR24567">
    <property type="entry name" value="CRP FAMILY TRANSCRIPTIONAL REGULATORY PROTEIN"/>
    <property type="match status" value="1"/>
</dbReference>
<dbReference type="PROSITE" id="PS50042">
    <property type="entry name" value="CNMP_BINDING_3"/>
    <property type="match status" value="1"/>
</dbReference>
<gene>
    <name evidence="2" type="ORF">H8R02_03395</name>
</gene>
<dbReference type="SMART" id="SM00100">
    <property type="entry name" value="cNMP"/>
    <property type="match status" value="1"/>
</dbReference>
<dbReference type="Proteomes" id="UP000596827">
    <property type="component" value="Unassembled WGS sequence"/>
</dbReference>
<dbReference type="Gene3D" id="2.60.120.10">
    <property type="entry name" value="Jelly Rolls"/>
    <property type="match status" value="1"/>
</dbReference>
<dbReference type="AlphaFoldDB" id="A0A923M626"/>
<protein>
    <submittedName>
        <fullName evidence="2">Cyclic nucleotide-binding domain-containing protein</fullName>
    </submittedName>
</protein>
<dbReference type="PANTHER" id="PTHR24567:SF74">
    <property type="entry name" value="HTH-TYPE TRANSCRIPTIONAL REGULATOR ARCR"/>
    <property type="match status" value="1"/>
</dbReference>
<dbReference type="InterPro" id="IPR050397">
    <property type="entry name" value="Env_Response_Regulators"/>
</dbReference>
<name>A0A923M626_9BURK</name>
<dbReference type="CDD" id="cd00038">
    <property type="entry name" value="CAP_ED"/>
    <property type="match status" value="1"/>
</dbReference>
<dbReference type="SUPFAM" id="SSF51206">
    <property type="entry name" value="cAMP-binding domain-like"/>
    <property type="match status" value="1"/>
</dbReference>
<dbReference type="Pfam" id="PF00027">
    <property type="entry name" value="cNMP_binding"/>
    <property type="match status" value="1"/>
</dbReference>
<evidence type="ECO:0000313" key="3">
    <source>
        <dbReference type="Proteomes" id="UP000596827"/>
    </source>
</evidence>
<evidence type="ECO:0000259" key="1">
    <source>
        <dbReference type="PROSITE" id="PS50042"/>
    </source>
</evidence>
<organism evidence="2 3">
    <name type="scientific">Ramlibacter albus</name>
    <dbReference type="NCBI Taxonomy" id="2079448"/>
    <lineage>
        <taxon>Bacteria</taxon>
        <taxon>Pseudomonadati</taxon>
        <taxon>Pseudomonadota</taxon>
        <taxon>Betaproteobacteria</taxon>
        <taxon>Burkholderiales</taxon>
        <taxon>Comamonadaceae</taxon>
        <taxon>Ramlibacter</taxon>
    </lineage>
</organism>
<dbReference type="EMBL" id="JACORU010000001">
    <property type="protein sequence ID" value="MBC5763479.1"/>
    <property type="molecule type" value="Genomic_DNA"/>
</dbReference>
<proteinExistence type="predicted"/>
<accession>A0A923M626</accession>
<sequence>MAAAPVQEQLQAAGLEVSGQCERLSQCPGLMQNAALLHDFSPAEADILGASMLHVKAQPGQVLIAEGDTSDWLMLLLRGTVDVGKQKIGTETDAHEPGDITRIAVLREGATLGEMSMLDGEPRYASCRAITEVEAGVLSRGALASLIQRHPAIGAKLLVKLTQVLAQRLRNTSNQLVKVLRTR</sequence>
<comment type="caution">
    <text evidence="2">The sequence shown here is derived from an EMBL/GenBank/DDBJ whole genome shotgun (WGS) entry which is preliminary data.</text>
</comment>
<dbReference type="RefSeq" id="WP_187079925.1">
    <property type="nucleotide sequence ID" value="NZ_JACORU010000001.1"/>
</dbReference>
<evidence type="ECO:0000313" key="2">
    <source>
        <dbReference type="EMBL" id="MBC5763479.1"/>
    </source>
</evidence>
<reference evidence="2" key="1">
    <citation type="submission" date="2020-08" db="EMBL/GenBank/DDBJ databases">
        <title>Ramlibacter sp. GTP1 16S ribosomal RNA gene genome sequencing and assembly.</title>
        <authorList>
            <person name="Kang M."/>
        </authorList>
    </citation>
    <scope>NUCLEOTIDE SEQUENCE</scope>
    <source>
        <strain evidence="2">GTP1</strain>
    </source>
</reference>